<reference evidence="2" key="1">
    <citation type="submission" date="2020-11" db="EMBL/GenBank/DDBJ databases">
        <authorList>
            <consortium name="DOE Joint Genome Institute"/>
            <person name="Ahrendt S."/>
            <person name="Riley R."/>
            <person name="Andreopoulos W."/>
            <person name="Labutti K."/>
            <person name="Pangilinan J."/>
            <person name="Ruiz-Duenas F.J."/>
            <person name="Barrasa J.M."/>
            <person name="Sanchez-Garcia M."/>
            <person name="Camarero S."/>
            <person name="Miyauchi S."/>
            <person name="Serrano A."/>
            <person name="Linde D."/>
            <person name="Babiker R."/>
            <person name="Drula E."/>
            <person name="Ayuso-Fernandez I."/>
            <person name="Pacheco R."/>
            <person name="Padilla G."/>
            <person name="Ferreira P."/>
            <person name="Barriuso J."/>
            <person name="Kellner H."/>
            <person name="Castanera R."/>
            <person name="Alfaro M."/>
            <person name="Ramirez L."/>
            <person name="Pisabarro A.G."/>
            <person name="Kuo A."/>
            <person name="Tritt A."/>
            <person name="Lipzen A."/>
            <person name="He G."/>
            <person name="Yan M."/>
            <person name="Ng V."/>
            <person name="Cullen D."/>
            <person name="Martin F."/>
            <person name="Rosso M.-N."/>
            <person name="Henrissat B."/>
            <person name="Hibbett D."/>
            <person name="Martinez A.T."/>
            <person name="Grigoriev I.V."/>
        </authorList>
    </citation>
    <scope>NUCLEOTIDE SEQUENCE</scope>
    <source>
        <strain evidence="2">AH 40177</strain>
    </source>
</reference>
<dbReference type="EMBL" id="JADNRY010000243">
    <property type="protein sequence ID" value="KAF9060469.1"/>
    <property type="molecule type" value="Genomic_DNA"/>
</dbReference>
<keyword evidence="3" id="KW-1185">Reference proteome</keyword>
<feature type="region of interest" description="Disordered" evidence="1">
    <location>
        <begin position="1"/>
        <end position="26"/>
    </location>
</feature>
<feature type="compositionally biased region" description="Polar residues" evidence="1">
    <location>
        <begin position="1"/>
        <end position="21"/>
    </location>
</feature>
<proteinExistence type="predicted"/>
<gene>
    <name evidence="2" type="ORF">BDP27DRAFT_1430088</name>
</gene>
<dbReference type="AlphaFoldDB" id="A0A9P5TZN8"/>
<accession>A0A9P5TZN8</accession>
<evidence type="ECO:0000313" key="3">
    <source>
        <dbReference type="Proteomes" id="UP000772434"/>
    </source>
</evidence>
<dbReference type="Proteomes" id="UP000772434">
    <property type="component" value="Unassembled WGS sequence"/>
</dbReference>
<name>A0A9P5TZN8_9AGAR</name>
<organism evidence="2 3">
    <name type="scientific">Rhodocollybia butyracea</name>
    <dbReference type="NCBI Taxonomy" id="206335"/>
    <lineage>
        <taxon>Eukaryota</taxon>
        <taxon>Fungi</taxon>
        <taxon>Dikarya</taxon>
        <taxon>Basidiomycota</taxon>
        <taxon>Agaricomycotina</taxon>
        <taxon>Agaricomycetes</taxon>
        <taxon>Agaricomycetidae</taxon>
        <taxon>Agaricales</taxon>
        <taxon>Marasmiineae</taxon>
        <taxon>Omphalotaceae</taxon>
        <taxon>Rhodocollybia</taxon>
    </lineage>
</organism>
<dbReference type="OrthoDB" id="3102283at2759"/>
<evidence type="ECO:0000313" key="2">
    <source>
        <dbReference type="EMBL" id="KAF9060469.1"/>
    </source>
</evidence>
<comment type="caution">
    <text evidence="2">The sequence shown here is derived from an EMBL/GenBank/DDBJ whole genome shotgun (WGS) entry which is preliminary data.</text>
</comment>
<sequence>MMMPSATSAGSINSSHGTDNTAKPYDGGIQTSTQGLITPCQNVSNTLFTVCLLDKRETLPAQIALNIHINPIYISQDGCPLGTCKVKTNKVMRLLDETSDTIKGFIKLSTPHYQITTDYQPFLFSQPATSLADTPVSVEYLLASDGIINIMVENASRGFSMTVIHSLTHEKHEEEEGINYDEEGLVPDPATLGLDMDAIPLHIARKHANLNKVHPDLKKQCSDDKATVLEWITDQVVACNGYNLFSQLRGSDKAQNPEIVQLWLFVADLCTEFLSKLV</sequence>
<protein>
    <submittedName>
        <fullName evidence="2">Uncharacterized protein</fullName>
    </submittedName>
</protein>
<evidence type="ECO:0000256" key="1">
    <source>
        <dbReference type="SAM" id="MobiDB-lite"/>
    </source>
</evidence>